<dbReference type="HAMAP" id="MF_01440">
    <property type="entry name" value="CheD"/>
    <property type="match status" value="1"/>
</dbReference>
<name>A0A506UB49_9HYPH</name>
<proteinExistence type="inferred from homology"/>
<dbReference type="GO" id="GO:0050568">
    <property type="term" value="F:protein-glutamine glutaminase activity"/>
    <property type="evidence" value="ECO:0007669"/>
    <property type="project" value="UniProtKB-UniRule"/>
</dbReference>
<dbReference type="RefSeq" id="WP_141166629.1">
    <property type="nucleotide sequence ID" value="NZ_VHLH01000013.1"/>
</dbReference>
<keyword evidence="1 3" id="KW-0145">Chemotaxis</keyword>
<dbReference type="InterPro" id="IPR038592">
    <property type="entry name" value="CheD-like_sf"/>
</dbReference>
<reference evidence="4 5" key="1">
    <citation type="submission" date="2019-06" db="EMBL/GenBank/DDBJ databases">
        <authorList>
            <person name="Li M."/>
        </authorList>
    </citation>
    <scope>NUCLEOTIDE SEQUENCE [LARGE SCALE GENOMIC DNA]</scope>
    <source>
        <strain evidence="4 5">BGMRC6574</strain>
    </source>
</reference>
<dbReference type="EC" id="3.5.1.44" evidence="3"/>
<keyword evidence="5" id="KW-1185">Reference proteome</keyword>
<dbReference type="Proteomes" id="UP000320314">
    <property type="component" value="Unassembled WGS sequence"/>
</dbReference>
<evidence type="ECO:0000256" key="1">
    <source>
        <dbReference type="ARBA" id="ARBA00022500"/>
    </source>
</evidence>
<comment type="caution">
    <text evidence="4">The sequence shown here is derived from an EMBL/GenBank/DDBJ whole genome shotgun (WGS) entry which is preliminary data.</text>
</comment>
<comment type="similarity">
    <text evidence="3">Belongs to the CheD family.</text>
</comment>
<evidence type="ECO:0000256" key="3">
    <source>
        <dbReference type="HAMAP-Rule" id="MF_01440"/>
    </source>
</evidence>
<dbReference type="AlphaFoldDB" id="A0A506UB49"/>
<protein>
    <recommendedName>
        <fullName evidence="3">Probable chemoreceptor glutamine deamidase CheD</fullName>
        <ecNumber evidence="3">3.5.1.44</ecNumber>
    </recommendedName>
</protein>
<dbReference type="Pfam" id="PF03975">
    <property type="entry name" value="CheD"/>
    <property type="match status" value="1"/>
</dbReference>
<dbReference type="SUPFAM" id="SSF64438">
    <property type="entry name" value="CNF1/YfiH-like putative cysteine hydrolases"/>
    <property type="match status" value="1"/>
</dbReference>
<evidence type="ECO:0000313" key="4">
    <source>
        <dbReference type="EMBL" id="TPW29027.1"/>
    </source>
</evidence>
<evidence type="ECO:0000313" key="5">
    <source>
        <dbReference type="Proteomes" id="UP000320314"/>
    </source>
</evidence>
<dbReference type="Gene3D" id="3.30.1330.200">
    <property type="match status" value="1"/>
</dbReference>
<dbReference type="CDD" id="cd16352">
    <property type="entry name" value="CheD"/>
    <property type="match status" value="1"/>
</dbReference>
<comment type="function">
    <text evidence="3">Probably deamidates glutamine residues to glutamate on methyl-accepting chemotaxis receptors (MCPs), playing an important role in chemotaxis.</text>
</comment>
<dbReference type="PROSITE" id="PS51257">
    <property type="entry name" value="PROKAR_LIPOPROTEIN"/>
    <property type="match status" value="1"/>
</dbReference>
<accession>A0A506UB49</accession>
<dbReference type="InterPro" id="IPR005659">
    <property type="entry name" value="Chemorcpt_Glu_NH3ase_CheD"/>
</dbReference>
<dbReference type="PANTHER" id="PTHR35147:SF2">
    <property type="entry name" value="CHEMORECEPTOR GLUTAMINE DEAMIDASE CHED-RELATED"/>
    <property type="match status" value="1"/>
</dbReference>
<keyword evidence="2 3" id="KW-0378">Hydrolase</keyword>
<dbReference type="EMBL" id="VHLH01000013">
    <property type="protein sequence ID" value="TPW29027.1"/>
    <property type="molecule type" value="Genomic_DNA"/>
</dbReference>
<dbReference type="PANTHER" id="PTHR35147">
    <property type="entry name" value="CHEMORECEPTOR GLUTAMINE DEAMIDASE CHED-RELATED"/>
    <property type="match status" value="1"/>
</dbReference>
<gene>
    <name evidence="3" type="primary">cheD</name>
    <name evidence="4" type="ORF">FJU11_08615</name>
</gene>
<dbReference type="OrthoDB" id="9807202at2"/>
<comment type="catalytic activity">
    <reaction evidence="3">
        <text>L-glutaminyl-[protein] + H2O = L-glutamyl-[protein] + NH4(+)</text>
        <dbReference type="Rhea" id="RHEA:16441"/>
        <dbReference type="Rhea" id="RHEA-COMP:10207"/>
        <dbReference type="Rhea" id="RHEA-COMP:10208"/>
        <dbReference type="ChEBI" id="CHEBI:15377"/>
        <dbReference type="ChEBI" id="CHEBI:28938"/>
        <dbReference type="ChEBI" id="CHEBI:29973"/>
        <dbReference type="ChEBI" id="CHEBI:30011"/>
        <dbReference type="EC" id="3.5.1.44"/>
    </reaction>
</comment>
<dbReference type="GO" id="GO:0006935">
    <property type="term" value="P:chemotaxis"/>
    <property type="evidence" value="ECO:0007669"/>
    <property type="project" value="UniProtKB-UniRule"/>
</dbReference>
<sequence length="179" mass="19323">MIASVPKNRITVLQGEVQVAGDPQTVLTTLLGSCVAACVRDPHAGIGGMNHFLVPGTDRGRGGHVESYGLFLMELLINTLLKQGARRERLEAKLFGGGQVVDGLGNIGMKNAAFAERFLQMERITYLGGSLGGVTGRRVEYWPATGRVRQLLMDARQVERQAPKPRVPAVADLGEVELF</sequence>
<organism evidence="4 5">
    <name type="scientific">Pararhizobium mangrovi</name>
    <dbReference type="NCBI Taxonomy" id="2590452"/>
    <lineage>
        <taxon>Bacteria</taxon>
        <taxon>Pseudomonadati</taxon>
        <taxon>Pseudomonadota</taxon>
        <taxon>Alphaproteobacteria</taxon>
        <taxon>Hyphomicrobiales</taxon>
        <taxon>Rhizobiaceae</taxon>
        <taxon>Rhizobium/Agrobacterium group</taxon>
        <taxon>Pararhizobium</taxon>
    </lineage>
</organism>
<dbReference type="InterPro" id="IPR011324">
    <property type="entry name" value="Cytotoxic_necrot_fac-like_cat"/>
</dbReference>
<evidence type="ECO:0000256" key="2">
    <source>
        <dbReference type="ARBA" id="ARBA00022801"/>
    </source>
</evidence>